<proteinExistence type="predicted"/>
<reference evidence="2" key="3">
    <citation type="submission" date="2015-06" db="UniProtKB">
        <authorList>
            <consortium name="EnsemblMetazoa"/>
        </authorList>
    </citation>
    <scope>IDENTIFICATION</scope>
</reference>
<evidence type="ECO:0000313" key="2">
    <source>
        <dbReference type="EnsemblMetazoa" id="CapteP187289"/>
    </source>
</evidence>
<evidence type="ECO:0000313" key="3">
    <source>
        <dbReference type="Proteomes" id="UP000014760"/>
    </source>
</evidence>
<dbReference type="Proteomes" id="UP000014760">
    <property type="component" value="Unassembled WGS sequence"/>
</dbReference>
<dbReference type="Gene3D" id="1.10.533.10">
    <property type="entry name" value="Death Domain, Fas"/>
    <property type="match status" value="2"/>
</dbReference>
<dbReference type="InterPro" id="IPR037939">
    <property type="entry name" value="CRADD"/>
</dbReference>
<dbReference type="AlphaFoldDB" id="X1ZK43"/>
<dbReference type="PANTHER" id="PTHR15034:SF5">
    <property type="entry name" value="DEATH DOMAIN-CONTAINING PROTEIN CRADD"/>
    <property type="match status" value="1"/>
</dbReference>
<name>X1ZK43_CAPTE</name>
<dbReference type="SUPFAM" id="SSF47986">
    <property type="entry name" value="DEATH domain"/>
    <property type="match status" value="2"/>
</dbReference>
<protein>
    <recommendedName>
        <fullName evidence="1">CARD domain-containing protein</fullName>
    </recommendedName>
</protein>
<dbReference type="InterPro" id="IPR001315">
    <property type="entry name" value="CARD"/>
</dbReference>
<dbReference type="CDD" id="cd01671">
    <property type="entry name" value="CARD"/>
    <property type="match status" value="2"/>
</dbReference>
<sequence length="251" mass="29408">MAEVLPKLRVDNSFTKKDEEAIMSDPRRRERVIKFLDLMEKKKTEVYHRFLDIIENHFPHIFLMITDDWKEEDSIHTMDEPIASHACLDDDWSGIHNARPFLIKEVDAVNIIQYMRSHDAIDDEEMALVQKEKDRYKRTEAFLDILEMKPHAFNDIFMDALGETYPHVYLAMSGDKDILDDDDDDDLYDPIHPIITTHQLALHGVLNMKGFALMSSSEFEYTEYTDYYRAIACVDVHMSRITECPRCQGLA</sequence>
<dbReference type="EMBL" id="AMQN01000116">
    <property type="status" value="NOT_ANNOTATED_CDS"/>
    <property type="molecule type" value="Genomic_DNA"/>
</dbReference>
<dbReference type="InterPro" id="IPR011029">
    <property type="entry name" value="DEATH-like_dom_sf"/>
</dbReference>
<reference evidence="3" key="2">
    <citation type="journal article" date="2013" name="Nature">
        <title>Insights into bilaterian evolution from three spiralian genomes.</title>
        <authorList>
            <person name="Simakov O."/>
            <person name="Marletaz F."/>
            <person name="Cho S.J."/>
            <person name="Edsinger-Gonzales E."/>
            <person name="Havlak P."/>
            <person name="Hellsten U."/>
            <person name="Kuo D.H."/>
            <person name="Larsson T."/>
            <person name="Lv J."/>
            <person name="Arendt D."/>
            <person name="Savage R."/>
            <person name="Osoegawa K."/>
            <person name="de Jong P."/>
            <person name="Grimwood J."/>
            <person name="Chapman J.A."/>
            <person name="Shapiro H."/>
            <person name="Aerts A."/>
            <person name="Otillar R.P."/>
            <person name="Terry A.Y."/>
            <person name="Boore J.L."/>
            <person name="Grigoriev I.V."/>
            <person name="Lindberg D.R."/>
            <person name="Seaver E.C."/>
            <person name="Weisblat D.A."/>
            <person name="Putnam N.H."/>
            <person name="Rokhsar D.S."/>
        </authorList>
    </citation>
    <scope>NUCLEOTIDE SEQUENCE</scope>
    <source>
        <strain evidence="3">I ESC-2004</strain>
    </source>
</reference>
<feature type="domain" description="CARD" evidence="1">
    <location>
        <begin position="95"/>
        <end position="176"/>
    </location>
</feature>
<dbReference type="GO" id="GO:0002020">
    <property type="term" value="F:protease binding"/>
    <property type="evidence" value="ECO:0007669"/>
    <property type="project" value="InterPro"/>
</dbReference>
<keyword evidence="3" id="KW-1185">Reference proteome</keyword>
<accession>X1ZK43</accession>
<evidence type="ECO:0000259" key="1">
    <source>
        <dbReference type="PROSITE" id="PS50209"/>
    </source>
</evidence>
<dbReference type="HOGENOM" id="CLU_1107977_0_0_1"/>
<dbReference type="GO" id="GO:0070513">
    <property type="term" value="F:death domain binding"/>
    <property type="evidence" value="ECO:0007669"/>
    <property type="project" value="InterPro"/>
</dbReference>
<dbReference type="PROSITE" id="PS50209">
    <property type="entry name" value="CARD"/>
    <property type="match status" value="2"/>
</dbReference>
<dbReference type="GO" id="GO:0042981">
    <property type="term" value="P:regulation of apoptotic process"/>
    <property type="evidence" value="ECO:0007669"/>
    <property type="project" value="InterPro"/>
</dbReference>
<reference evidence="3" key="1">
    <citation type="submission" date="2012-12" db="EMBL/GenBank/DDBJ databases">
        <authorList>
            <person name="Hellsten U."/>
            <person name="Grimwood J."/>
            <person name="Chapman J.A."/>
            <person name="Shapiro H."/>
            <person name="Aerts A."/>
            <person name="Otillar R.P."/>
            <person name="Terry A.Y."/>
            <person name="Boore J.L."/>
            <person name="Simakov O."/>
            <person name="Marletaz F."/>
            <person name="Cho S.-J."/>
            <person name="Edsinger-Gonzales E."/>
            <person name="Havlak P."/>
            <person name="Kuo D.-H."/>
            <person name="Larsson T."/>
            <person name="Lv J."/>
            <person name="Arendt D."/>
            <person name="Savage R."/>
            <person name="Osoegawa K."/>
            <person name="de Jong P."/>
            <person name="Lindberg D.R."/>
            <person name="Seaver E.C."/>
            <person name="Weisblat D.A."/>
            <person name="Putnam N.H."/>
            <person name="Grigoriev I.V."/>
            <person name="Rokhsar D.S."/>
        </authorList>
    </citation>
    <scope>NUCLEOTIDE SEQUENCE</scope>
    <source>
        <strain evidence="3">I ESC-2004</strain>
    </source>
</reference>
<dbReference type="Pfam" id="PF00619">
    <property type="entry name" value="CARD"/>
    <property type="match status" value="2"/>
</dbReference>
<dbReference type="PANTHER" id="PTHR15034">
    <property type="entry name" value="DEATH DOMAIN-CONTAINING PROTEIN CRADD"/>
    <property type="match status" value="1"/>
</dbReference>
<organism evidence="2 3">
    <name type="scientific">Capitella teleta</name>
    <name type="common">Polychaete worm</name>
    <dbReference type="NCBI Taxonomy" id="283909"/>
    <lineage>
        <taxon>Eukaryota</taxon>
        <taxon>Metazoa</taxon>
        <taxon>Spiralia</taxon>
        <taxon>Lophotrochozoa</taxon>
        <taxon>Annelida</taxon>
        <taxon>Polychaeta</taxon>
        <taxon>Sedentaria</taxon>
        <taxon>Scolecida</taxon>
        <taxon>Capitellidae</taxon>
        <taxon>Capitella</taxon>
    </lineage>
</organism>
<feature type="domain" description="CARD" evidence="1">
    <location>
        <begin position="1"/>
        <end position="56"/>
    </location>
</feature>
<dbReference type="EnsemblMetazoa" id="CapteT187289">
    <property type="protein sequence ID" value="CapteP187289"/>
    <property type="gene ID" value="CapteG187289"/>
</dbReference>